<evidence type="ECO:0000256" key="2">
    <source>
        <dbReference type="SAM" id="SignalP"/>
    </source>
</evidence>
<feature type="chain" id="PRO_5002362651" evidence="2">
    <location>
        <begin position="28"/>
        <end position="156"/>
    </location>
</feature>
<feature type="signal peptide" evidence="2">
    <location>
        <begin position="1"/>
        <end position="27"/>
    </location>
</feature>
<feature type="region of interest" description="Disordered" evidence="1">
    <location>
        <begin position="44"/>
        <end position="72"/>
    </location>
</feature>
<reference evidence="3" key="1">
    <citation type="submission" date="2015-04" db="UniProtKB">
        <authorList>
            <consortium name="EnsemblPlants"/>
        </authorList>
    </citation>
    <scope>IDENTIFICATION</scope>
    <source>
        <strain evidence="3">SL10</strain>
    </source>
</reference>
<dbReference type="OMA" id="GEEKYGC"/>
<accession>A0A0E0I8J4</accession>
<evidence type="ECO:0000313" key="3">
    <source>
        <dbReference type="EnsemblPlants" id="ONIVA08G06590.1"/>
    </source>
</evidence>
<feature type="region of interest" description="Disordered" evidence="1">
    <location>
        <begin position="94"/>
        <end position="156"/>
    </location>
</feature>
<dbReference type="HOGENOM" id="CLU_1689534_0_0_1"/>
<sequence length="156" mass="16468">MNARIYTLVCFELVSLLTLAVPDLVVAAGEEKYGCVYCTPGPEDRGDDAAETGTGSPGPSMHGQSVYDAAEDAERTTPPACSIFTDIYRAPLWSSPSSSGSPASHRTSTAPSGGVCNNRRTGRFPKNRTASQVIDGQGEGRDGQRRYCSMGVGMAR</sequence>
<dbReference type="EnsemblPlants" id="ONIVA08G06590.1">
    <property type="protein sequence ID" value="ONIVA08G06590.1"/>
    <property type="gene ID" value="ONIVA08G06590"/>
</dbReference>
<evidence type="ECO:0000256" key="1">
    <source>
        <dbReference type="SAM" id="MobiDB-lite"/>
    </source>
</evidence>
<keyword evidence="4" id="KW-1185">Reference proteome</keyword>
<protein>
    <submittedName>
        <fullName evidence="3">Uncharacterized protein</fullName>
    </submittedName>
</protein>
<reference evidence="3" key="2">
    <citation type="submission" date="2018-04" db="EMBL/GenBank/DDBJ databases">
        <title>OnivRS2 (Oryza nivara Reference Sequence Version 2).</title>
        <authorList>
            <person name="Zhang J."/>
            <person name="Kudrna D."/>
            <person name="Lee S."/>
            <person name="Talag J."/>
            <person name="Rajasekar S."/>
            <person name="Welchert J."/>
            <person name="Hsing Y.-I."/>
            <person name="Wing R.A."/>
        </authorList>
    </citation>
    <scope>NUCLEOTIDE SEQUENCE [LARGE SCALE GENOMIC DNA]</scope>
    <source>
        <strain evidence="3">SL10</strain>
    </source>
</reference>
<name>A0A0E0I8J4_ORYNI</name>
<keyword evidence="2" id="KW-0732">Signal</keyword>
<dbReference type="Gramene" id="ONIVA08G06590.1">
    <property type="protein sequence ID" value="ONIVA08G06590.1"/>
    <property type="gene ID" value="ONIVA08G06590"/>
</dbReference>
<feature type="compositionally biased region" description="Low complexity" evidence="1">
    <location>
        <begin position="94"/>
        <end position="104"/>
    </location>
</feature>
<dbReference type="Proteomes" id="UP000006591">
    <property type="component" value="Chromosome 8"/>
</dbReference>
<proteinExistence type="predicted"/>
<dbReference type="AlphaFoldDB" id="A0A0E0I8J4"/>
<evidence type="ECO:0000313" key="4">
    <source>
        <dbReference type="Proteomes" id="UP000006591"/>
    </source>
</evidence>
<organism evidence="3">
    <name type="scientific">Oryza nivara</name>
    <name type="common">Indian wild rice</name>
    <name type="synonym">Oryza sativa f. spontanea</name>
    <dbReference type="NCBI Taxonomy" id="4536"/>
    <lineage>
        <taxon>Eukaryota</taxon>
        <taxon>Viridiplantae</taxon>
        <taxon>Streptophyta</taxon>
        <taxon>Embryophyta</taxon>
        <taxon>Tracheophyta</taxon>
        <taxon>Spermatophyta</taxon>
        <taxon>Magnoliopsida</taxon>
        <taxon>Liliopsida</taxon>
        <taxon>Poales</taxon>
        <taxon>Poaceae</taxon>
        <taxon>BOP clade</taxon>
        <taxon>Oryzoideae</taxon>
        <taxon>Oryzeae</taxon>
        <taxon>Oryzinae</taxon>
        <taxon>Oryza</taxon>
    </lineage>
</organism>